<evidence type="ECO:0000313" key="3">
    <source>
        <dbReference type="Proteomes" id="UP000325081"/>
    </source>
</evidence>
<sequence length="114" mass="12689">MEAGGGRWSRDLGRWMFGYSVYVPSILFPGDQTSDDEPRFDLRAPTSRRDGEPNRATPHSRRAIFSSPSSKVRRERQTRPDDPSSDFPAIISACDPITTTSRETENGIQGPCAT</sequence>
<accession>A0A5A7QM28</accession>
<protein>
    <submittedName>
        <fullName evidence="2">Alpha/beta-Hydrolases superfamily protein</fullName>
    </submittedName>
</protein>
<gene>
    <name evidence="2" type="ORF">STAS_22880</name>
</gene>
<evidence type="ECO:0000256" key="1">
    <source>
        <dbReference type="SAM" id="MobiDB-lite"/>
    </source>
</evidence>
<organism evidence="2 3">
    <name type="scientific">Striga asiatica</name>
    <name type="common">Asiatic witchweed</name>
    <name type="synonym">Buchnera asiatica</name>
    <dbReference type="NCBI Taxonomy" id="4170"/>
    <lineage>
        <taxon>Eukaryota</taxon>
        <taxon>Viridiplantae</taxon>
        <taxon>Streptophyta</taxon>
        <taxon>Embryophyta</taxon>
        <taxon>Tracheophyta</taxon>
        <taxon>Spermatophyta</taxon>
        <taxon>Magnoliopsida</taxon>
        <taxon>eudicotyledons</taxon>
        <taxon>Gunneridae</taxon>
        <taxon>Pentapetalae</taxon>
        <taxon>asterids</taxon>
        <taxon>lamiids</taxon>
        <taxon>Lamiales</taxon>
        <taxon>Orobanchaceae</taxon>
        <taxon>Buchnereae</taxon>
        <taxon>Striga</taxon>
    </lineage>
</organism>
<feature type="region of interest" description="Disordered" evidence="1">
    <location>
        <begin position="27"/>
        <end position="114"/>
    </location>
</feature>
<keyword evidence="2" id="KW-0378">Hydrolase</keyword>
<name>A0A5A7QM28_STRAF</name>
<evidence type="ECO:0000313" key="2">
    <source>
        <dbReference type="EMBL" id="GER45892.1"/>
    </source>
</evidence>
<dbReference type="Proteomes" id="UP000325081">
    <property type="component" value="Unassembled WGS sequence"/>
</dbReference>
<dbReference type="EMBL" id="BKCP01007393">
    <property type="protein sequence ID" value="GER45892.1"/>
    <property type="molecule type" value="Genomic_DNA"/>
</dbReference>
<dbReference type="AlphaFoldDB" id="A0A5A7QM28"/>
<comment type="caution">
    <text evidence="2">The sequence shown here is derived from an EMBL/GenBank/DDBJ whole genome shotgun (WGS) entry which is preliminary data.</text>
</comment>
<feature type="compositionally biased region" description="Basic and acidic residues" evidence="1">
    <location>
        <begin position="36"/>
        <end position="53"/>
    </location>
</feature>
<reference evidence="3" key="1">
    <citation type="journal article" date="2019" name="Curr. Biol.">
        <title>Genome Sequence of Striga asiatica Provides Insight into the Evolution of Plant Parasitism.</title>
        <authorList>
            <person name="Yoshida S."/>
            <person name="Kim S."/>
            <person name="Wafula E.K."/>
            <person name="Tanskanen J."/>
            <person name="Kim Y.M."/>
            <person name="Honaas L."/>
            <person name="Yang Z."/>
            <person name="Spallek T."/>
            <person name="Conn C.E."/>
            <person name="Ichihashi Y."/>
            <person name="Cheong K."/>
            <person name="Cui S."/>
            <person name="Der J.P."/>
            <person name="Gundlach H."/>
            <person name="Jiao Y."/>
            <person name="Hori C."/>
            <person name="Ishida J.K."/>
            <person name="Kasahara H."/>
            <person name="Kiba T."/>
            <person name="Kim M.S."/>
            <person name="Koo N."/>
            <person name="Laohavisit A."/>
            <person name="Lee Y.H."/>
            <person name="Lumba S."/>
            <person name="McCourt P."/>
            <person name="Mortimer J.C."/>
            <person name="Mutuku J.M."/>
            <person name="Nomura T."/>
            <person name="Sasaki-Sekimoto Y."/>
            <person name="Seto Y."/>
            <person name="Wang Y."/>
            <person name="Wakatake T."/>
            <person name="Sakakibara H."/>
            <person name="Demura T."/>
            <person name="Yamaguchi S."/>
            <person name="Yoneyama K."/>
            <person name="Manabe R.I."/>
            <person name="Nelson D.C."/>
            <person name="Schulman A.H."/>
            <person name="Timko M.P."/>
            <person name="dePamphilis C.W."/>
            <person name="Choi D."/>
            <person name="Shirasu K."/>
        </authorList>
    </citation>
    <scope>NUCLEOTIDE SEQUENCE [LARGE SCALE GENOMIC DNA]</scope>
    <source>
        <strain evidence="3">cv. UVA1</strain>
    </source>
</reference>
<dbReference type="GO" id="GO:0016787">
    <property type="term" value="F:hydrolase activity"/>
    <property type="evidence" value="ECO:0007669"/>
    <property type="project" value="UniProtKB-KW"/>
</dbReference>
<proteinExistence type="predicted"/>
<keyword evidence="3" id="KW-1185">Reference proteome</keyword>